<proteinExistence type="predicted"/>
<protein>
    <submittedName>
        <fullName evidence="1">Uncharacterized protein</fullName>
    </submittedName>
</protein>
<evidence type="ECO:0000313" key="2">
    <source>
        <dbReference type="Proteomes" id="UP000297753"/>
    </source>
</evidence>
<dbReference type="OrthoDB" id="5906338at2"/>
<dbReference type="AlphaFoldDB" id="A0A4Y8WDA2"/>
<gene>
    <name evidence="1" type="ORF">ELS82_17970</name>
</gene>
<accession>A0A4Y8WDA2</accession>
<dbReference type="Proteomes" id="UP000297753">
    <property type="component" value="Unassembled WGS sequence"/>
</dbReference>
<organism evidence="1 2">
    <name type="scientific">Vibrio ouci</name>
    <dbReference type="NCBI Taxonomy" id="2499078"/>
    <lineage>
        <taxon>Bacteria</taxon>
        <taxon>Pseudomonadati</taxon>
        <taxon>Pseudomonadota</taxon>
        <taxon>Gammaproteobacteria</taxon>
        <taxon>Vibrionales</taxon>
        <taxon>Vibrionaceae</taxon>
        <taxon>Vibrio</taxon>
    </lineage>
</organism>
<dbReference type="EMBL" id="SATR01000032">
    <property type="protein sequence ID" value="TFH90251.1"/>
    <property type="molecule type" value="Genomic_DNA"/>
</dbReference>
<reference evidence="1 2" key="1">
    <citation type="submission" date="2019-01" db="EMBL/GenBank/DDBJ databases">
        <title>Vibrio BEI176 sp. nov, a marine bacterium isolated from China: eastern marignal seas.</title>
        <authorList>
            <person name="Li B."/>
        </authorList>
    </citation>
    <scope>NUCLEOTIDE SEQUENCE [LARGE SCALE GENOMIC DNA]</scope>
    <source>
        <strain evidence="1 2">BEI176</strain>
    </source>
</reference>
<keyword evidence="2" id="KW-1185">Reference proteome</keyword>
<name>A0A4Y8WDA2_9VIBR</name>
<evidence type="ECO:0000313" key="1">
    <source>
        <dbReference type="EMBL" id="TFH90251.1"/>
    </source>
</evidence>
<sequence length="102" mass="11832">MTRNLLIFSIVMSFGVYADDTEVNPLASKIKSKIDKQLSKYNLSGYCDLFIEMAHKENFAVIKRVTSTGDHKLCKASKQIVRKGHRYEYSLTEKYIRLHIEN</sequence>
<comment type="caution">
    <text evidence="1">The sequence shown here is derived from an EMBL/GenBank/DDBJ whole genome shotgun (WGS) entry which is preliminary data.</text>
</comment>